<proteinExistence type="predicted"/>
<feature type="transmembrane region" description="Helical" evidence="1">
    <location>
        <begin position="118"/>
        <end position="136"/>
    </location>
</feature>
<feature type="transmembrane region" description="Helical" evidence="1">
    <location>
        <begin position="157"/>
        <end position="177"/>
    </location>
</feature>
<accession>A0A953M2G1</accession>
<dbReference type="InterPro" id="IPR037185">
    <property type="entry name" value="EmrE-like"/>
</dbReference>
<name>A0A953M2G1_9BACT</name>
<evidence type="ECO:0000256" key="1">
    <source>
        <dbReference type="SAM" id="Phobius"/>
    </source>
</evidence>
<feature type="transmembrane region" description="Helical" evidence="1">
    <location>
        <begin position="94"/>
        <end position="112"/>
    </location>
</feature>
<feature type="transmembrane region" description="Helical" evidence="1">
    <location>
        <begin position="183"/>
        <end position="202"/>
    </location>
</feature>
<evidence type="ECO:0000259" key="2">
    <source>
        <dbReference type="Pfam" id="PF00892"/>
    </source>
</evidence>
<gene>
    <name evidence="3" type="ORF">K8I29_16180</name>
</gene>
<feature type="transmembrane region" description="Helical" evidence="1">
    <location>
        <begin position="6"/>
        <end position="23"/>
    </location>
</feature>
<reference evidence="3" key="1">
    <citation type="journal article" date="2021" name="bioRxiv">
        <title>Unraveling nitrogen, sulfur and carbon metabolic pathways and microbial community transcriptional responses to substrate deprivation and toxicity stresses in a bioreactor mimicking anoxic brackish coastal sediment conditions.</title>
        <authorList>
            <person name="Martins P.D."/>
            <person name="Echeveste M.J."/>
            <person name="Arshad A."/>
            <person name="Kurth J."/>
            <person name="Ouboter H."/>
            <person name="Jetten M.S.M."/>
            <person name="Welte C.U."/>
        </authorList>
    </citation>
    <scope>NUCLEOTIDE SEQUENCE</scope>
    <source>
        <strain evidence="3">MAG_39</strain>
    </source>
</reference>
<keyword evidence="1" id="KW-0472">Membrane</keyword>
<feature type="transmembrane region" description="Helical" evidence="1">
    <location>
        <begin position="222"/>
        <end position="238"/>
    </location>
</feature>
<keyword evidence="1" id="KW-1133">Transmembrane helix</keyword>
<dbReference type="InterPro" id="IPR000620">
    <property type="entry name" value="EamA_dom"/>
</dbReference>
<dbReference type="PANTHER" id="PTHR22911:SF137">
    <property type="entry name" value="SOLUTE CARRIER FAMILY 35 MEMBER G2-RELATED"/>
    <property type="match status" value="1"/>
</dbReference>
<dbReference type="GO" id="GO:0016020">
    <property type="term" value="C:membrane"/>
    <property type="evidence" value="ECO:0007669"/>
    <property type="project" value="InterPro"/>
</dbReference>
<evidence type="ECO:0000313" key="4">
    <source>
        <dbReference type="Proteomes" id="UP000705867"/>
    </source>
</evidence>
<sequence length="292" mass="31938">MEQIWVPLTLATAFSIATSDAFAKKALVAHDEYLIAWLRLALALPFLFLSLLFVPLPPLDRDFFLASFIALPFEIIAMILYIKALKISPLSLTLPFLSLTPVFLIVVPYLLLGEKVSAAGGAGVLLIAAGSYTLNLKEFRKGISEPFLAIRKERGSLYMILVAFIFSFTSTLGKKAIEHSSPVFFGTFYYTVVVLVFAPLALRKSGLKVREIIGSGAVRASLIPGICHSVVIITHMIAVSMTKVAYMISVKRLSLLIGVFYGHLLFREPGIGERLAGTMLMLAGFVLIVLSH</sequence>
<dbReference type="EMBL" id="JAIOIV010000127">
    <property type="protein sequence ID" value="MBZ0157734.1"/>
    <property type="molecule type" value="Genomic_DNA"/>
</dbReference>
<protein>
    <submittedName>
        <fullName evidence="3">DMT family transporter</fullName>
    </submittedName>
</protein>
<evidence type="ECO:0000313" key="3">
    <source>
        <dbReference type="EMBL" id="MBZ0157734.1"/>
    </source>
</evidence>
<reference evidence="3" key="2">
    <citation type="submission" date="2021-08" db="EMBL/GenBank/DDBJ databases">
        <authorList>
            <person name="Dalcin Martins P."/>
        </authorList>
    </citation>
    <scope>NUCLEOTIDE SEQUENCE</scope>
    <source>
        <strain evidence="3">MAG_39</strain>
    </source>
</reference>
<dbReference type="Proteomes" id="UP000705867">
    <property type="component" value="Unassembled WGS sequence"/>
</dbReference>
<dbReference type="PANTHER" id="PTHR22911">
    <property type="entry name" value="ACYL-MALONYL CONDENSING ENZYME-RELATED"/>
    <property type="match status" value="1"/>
</dbReference>
<feature type="transmembrane region" description="Helical" evidence="1">
    <location>
        <begin position="275"/>
        <end position="291"/>
    </location>
</feature>
<keyword evidence="1" id="KW-0812">Transmembrane</keyword>
<dbReference type="Pfam" id="PF00892">
    <property type="entry name" value="EamA"/>
    <property type="match status" value="2"/>
</dbReference>
<feature type="domain" description="EamA" evidence="2">
    <location>
        <begin position="4"/>
        <end position="135"/>
    </location>
</feature>
<feature type="transmembrane region" description="Helical" evidence="1">
    <location>
        <begin position="63"/>
        <end position="82"/>
    </location>
</feature>
<dbReference type="SUPFAM" id="SSF103481">
    <property type="entry name" value="Multidrug resistance efflux transporter EmrE"/>
    <property type="match status" value="1"/>
</dbReference>
<comment type="caution">
    <text evidence="3">The sequence shown here is derived from an EMBL/GenBank/DDBJ whole genome shotgun (WGS) entry which is preliminary data.</text>
</comment>
<organism evidence="3 4">
    <name type="scientific">Candidatus Nitrobium versatile</name>
    <dbReference type="NCBI Taxonomy" id="2884831"/>
    <lineage>
        <taxon>Bacteria</taxon>
        <taxon>Pseudomonadati</taxon>
        <taxon>Nitrospirota</taxon>
        <taxon>Nitrospiria</taxon>
        <taxon>Nitrospirales</taxon>
        <taxon>Nitrospiraceae</taxon>
        <taxon>Candidatus Nitrobium</taxon>
    </lineage>
</organism>
<dbReference type="AlphaFoldDB" id="A0A953M2G1"/>
<feature type="domain" description="EamA" evidence="2">
    <location>
        <begin position="155"/>
        <end position="289"/>
    </location>
</feature>
<dbReference type="Gene3D" id="1.10.3730.20">
    <property type="match status" value="1"/>
</dbReference>
<feature type="transmembrane region" description="Helical" evidence="1">
    <location>
        <begin position="35"/>
        <end position="57"/>
    </location>
</feature>